<keyword evidence="3" id="KW-1185">Reference proteome</keyword>
<dbReference type="Proteomes" id="UP000240883">
    <property type="component" value="Unassembled WGS sequence"/>
</dbReference>
<name>A0A2T2NM69_CORCC</name>
<proteinExistence type="predicted"/>
<organism evidence="2 3">
    <name type="scientific">Corynespora cassiicola Philippines</name>
    <dbReference type="NCBI Taxonomy" id="1448308"/>
    <lineage>
        <taxon>Eukaryota</taxon>
        <taxon>Fungi</taxon>
        <taxon>Dikarya</taxon>
        <taxon>Ascomycota</taxon>
        <taxon>Pezizomycotina</taxon>
        <taxon>Dothideomycetes</taxon>
        <taxon>Pleosporomycetidae</taxon>
        <taxon>Pleosporales</taxon>
        <taxon>Corynesporascaceae</taxon>
        <taxon>Corynespora</taxon>
    </lineage>
</organism>
<accession>A0A2T2NM69</accession>
<evidence type="ECO:0000256" key="1">
    <source>
        <dbReference type="SAM" id="MobiDB-lite"/>
    </source>
</evidence>
<dbReference type="AlphaFoldDB" id="A0A2T2NM69"/>
<reference evidence="2 3" key="1">
    <citation type="journal article" date="2018" name="Front. Microbiol.">
        <title>Genome-Wide Analysis of Corynespora cassiicola Leaf Fall Disease Putative Effectors.</title>
        <authorList>
            <person name="Lopez D."/>
            <person name="Ribeiro S."/>
            <person name="Label P."/>
            <person name="Fumanal B."/>
            <person name="Venisse J.S."/>
            <person name="Kohler A."/>
            <person name="de Oliveira R.R."/>
            <person name="Labutti K."/>
            <person name="Lipzen A."/>
            <person name="Lail K."/>
            <person name="Bauer D."/>
            <person name="Ohm R.A."/>
            <person name="Barry K.W."/>
            <person name="Spatafora J."/>
            <person name="Grigoriev I.V."/>
            <person name="Martin F.M."/>
            <person name="Pujade-Renaud V."/>
        </authorList>
    </citation>
    <scope>NUCLEOTIDE SEQUENCE [LARGE SCALE GENOMIC DNA]</scope>
    <source>
        <strain evidence="2 3">Philippines</strain>
    </source>
</reference>
<protein>
    <submittedName>
        <fullName evidence="2">Uncharacterized protein</fullName>
    </submittedName>
</protein>
<feature type="region of interest" description="Disordered" evidence="1">
    <location>
        <begin position="28"/>
        <end position="59"/>
    </location>
</feature>
<evidence type="ECO:0000313" key="2">
    <source>
        <dbReference type="EMBL" id="PSN66148.1"/>
    </source>
</evidence>
<dbReference type="EMBL" id="KZ678136">
    <property type="protein sequence ID" value="PSN66148.1"/>
    <property type="molecule type" value="Genomic_DNA"/>
</dbReference>
<evidence type="ECO:0000313" key="3">
    <source>
        <dbReference type="Proteomes" id="UP000240883"/>
    </source>
</evidence>
<sequence>MLGEAVAWPSPCLSLSRFTIENGYPWRRDSQNPQVVWSRTDEQGASSDEETPCDQGDYPERAERYRTFAGSRLGENNPQDCKAPRDIQSQSCSLIPRPGTSRNWGNEKNCGFFLTFSTARYYHLLSVSALPPASPLAPSFLVFPPPSMYPALHGENPDPPAPASPKQPPVFTIGIVPSRLVSGEVGWTEASYLEFEEWREGTCGGGYANSRPVEAGIRVQRA</sequence>
<gene>
    <name evidence="2" type="ORF">BS50DRAFT_574606</name>
</gene>